<gene>
    <name evidence="1" type="ORF">ACFFF6_06140</name>
</gene>
<protein>
    <submittedName>
        <fullName evidence="1">DUF3263 domain-containing protein</fullName>
    </submittedName>
</protein>
<accession>A0ABV6R974</accession>
<dbReference type="InterPro" id="IPR021678">
    <property type="entry name" value="DUF3263"/>
</dbReference>
<sequence length="70" mass="8331">MDDLDRRILDVEARTFRSVGVKERVIREQTGLTPTAYFVRLNRLLESREALEYRPTVVNRLRGLRQRTEV</sequence>
<dbReference type="RefSeq" id="WP_376979171.1">
    <property type="nucleotide sequence ID" value="NZ_JBHLSV010000005.1"/>
</dbReference>
<dbReference type="EMBL" id="JBHLSV010000005">
    <property type="protein sequence ID" value="MFC0673532.1"/>
    <property type="molecule type" value="Genomic_DNA"/>
</dbReference>
<name>A0ABV6R974_9MICO</name>
<comment type="caution">
    <text evidence="1">The sequence shown here is derived from an EMBL/GenBank/DDBJ whole genome shotgun (WGS) entry which is preliminary data.</text>
</comment>
<dbReference type="Pfam" id="PF11662">
    <property type="entry name" value="DUF3263"/>
    <property type="match status" value="1"/>
</dbReference>
<reference evidence="1 2" key="1">
    <citation type="submission" date="2024-09" db="EMBL/GenBank/DDBJ databases">
        <authorList>
            <person name="Sun Q."/>
            <person name="Mori K."/>
        </authorList>
    </citation>
    <scope>NUCLEOTIDE SEQUENCE [LARGE SCALE GENOMIC DNA]</scope>
    <source>
        <strain evidence="1 2">CICC 10874</strain>
    </source>
</reference>
<organism evidence="1 2">
    <name type="scientific">Brachybacterium hainanense</name>
    <dbReference type="NCBI Taxonomy" id="1541174"/>
    <lineage>
        <taxon>Bacteria</taxon>
        <taxon>Bacillati</taxon>
        <taxon>Actinomycetota</taxon>
        <taxon>Actinomycetes</taxon>
        <taxon>Micrococcales</taxon>
        <taxon>Dermabacteraceae</taxon>
        <taxon>Brachybacterium</taxon>
    </lineage>
</organism>
<keyword evidence="2" id="KW-1185">Reference proteome</keyword>
<proteinExistence type="predicted"/>
<evidence type="ECO:0000313" key="2">
    <source>
        <dbReference type="Proteomes" id="UP001589793"/>
    </source>
</evidence>
<dbReference type="Proteomes" id="UP001589793">
    <property type="component" value="Unassembled WGS sequence"/>
</dbReference>
<evidence type="ECO:0000313" key="1">
    <source>
        <dbReference type="EMBL" id="MFC0673532.1"/>
    </source>
</evidence>